<evidence type="ECO:0000256" key="1">
    <source>
        <dbReference type="ARBA" id="ARBA00006739"/>
    </source>
</evidence>
<protein>
    <submittedName>
        <fullName evidence="6">Glycosyltransferase</fullName>
        <ecNumber evidence="6">2.4.-.-</ecNumber>
    </submittedName>
</protein>
<dbReference type="CDD" id="cd06427">
    <property type="entry name" value="CESA_like_2"/>
    <property type="match status" value="1"/>
</dbReference>
<dbReference type="GO" id="GO:0016757">
    <property type="term" value="F:glycosyltransferase activity"/>
    <property type="evidence" value="ECO:0007669"/>
    <property type="project" value="UniProtKB-KW"/>
</dbReference>
<dbReference type="Pfam" id="PF13641">
    <property type="entry name" value="Glyco_tranf_2_3"/>
    <property type="match status" value="1"/>
</dbReference>
<dbReference type="InterPro" id="IPR029044">
    <property type="entry name" value="Nucleotide-diphossugar_trans"/>
</dbReference>
<comment type="caution">
    <text evidence="6">The sequence shown here is derived from an EMBL/GenBank/DDBJ whole genome shotgun (WGS) entry which is preliminary data.</text>
</comment>
<dbReference type="PANTHER" id="PTHR43630">
    <property type="entry name" value="POLY-BETA-1,6-N-ACETYL-D-GLUCOSAMINE SYNTHASE"/>
    <property type="match status" value="1"/>
</dbReference>
<reference evidence="6 7" key="1">
    <citation type="submission" date="2022-10" db="EMBL/GenBank/DDBJ databases">
        <title>Sinirhodobacter sp. nov., isolated from ocean surface sediments.</title>
        <authorList>
            <person name="He W."/>
            <person name="Wang L."/>
            <person name="Zhang D.-F."/>
        </authorList>
    </citation>
    <scope>NUCLEOTIDE SEQUENCE [LARGE SCALE GENOMIC DNA]</scope>
    <source>
        <strain evidence="6 7">WL0115</strain>
    </source>
</reference>
<evidence type="ECO:0000313" key="6">
    <source>
        <dbReference type="EMBL" id="MCV2879555.1"/>
    </source>
</evidence>
<evidence type="ECO:0000256" key="4">
    <source>
        <dbReference type="SAM" id="Phobius"/>
    </source>
</evidence>
<dbReference type="InterPro" id="IPR037257">
    <property type="entry name" value="T2SS_E_N_sf"/>
</dbReference>
<gene>
    <name evidence="6" type="ORF">OE699_11920</name>
</gene>
<dbReference type="EC" id="2.4.-.-" evidence="6"/>
<dbReference type="Gene3D" id="3.90.550.10">
    <property type="entry name" value="Spore Coat Polysaccharide Biosynthesis Protein SpsA, Chain A"/>
    <property type="match status" value="1"/>
</dbReference>
<evidence type="ECO:0000313" key="7">
    <source>
        <dbReference type="Proteomes" id="UP001526166"/>
    </source>
</evidence>
<evidence type="ECO:0000256" key="3">
    <source>
        <dbReference type="ARBA" id="ARBA00022679"/>
    </source>
</evidence>
<keyword evidence="4" id="KW-0472">Membrane</keyword>
<feature type="domain" description="Type II secretion system protein GspE N-terminal" evidence="5">
    <location>
        <begin position="48"/>
        <end position="127"/>
    </location>
</feature>
<feature type="transmembrane region" description="Helical" evidence="4">
    <location>
        <begin position="474"/>
        <end position="495"/>
    </location>
</feature>
<keyword evidence="3 6" id="KW-0808">Transferase</keyword>
<dbReference type="Proteomes" id="UP001526166">
    <property type="component" value="Unassembled WGS sequence"/>
</dbReference>
<dbReference type="SUPFAM" id="SSF160246">
    <property type="entry name" value="EspE N-terminal domain-like"/>
    <property type="match status" value="1"/>
</dbReference>
<accession>A0ABT3A1U2</accession>
<sequence>MERGAVQPLALLRALEICKRQNLPLGEALLAHGWVTEAQLIAAQAELFGLSIIDLAAQPPDPRLIDTIGAARCLKERIVPWRRIAGVTLVATAHPEEFARTAQGLTDTLGPCQMVLAAPSTLETAIFACRRTALIRRAETCVAPHESCRTLAGDHVSRAALGAVVALAIGLWLMPSIVYAALFGWAILTLIATVGLKLVAWLAEMRAPERPTPPPVPANSLPTISVMVPLFHETDIAPRLIARLERLDYPRERLDIVLVVEEADRMTQTALTRTELPRWMRLVIVPEGPIKTKPRALNYALPLCRGSIIGVYDAEDMPDPAQLRIVAAYFAGADPTLACLQGMLDYYNPRTNWLSRCFTIEYAAWFRAMLPGLGRLGLVIPLGGTTLFFRREILEELGGWDAHNVTEDADLGLRLARHGYRTEVIPTVTHEEANCRALPWIRQRSRWLKGYAMTWAVHMRDPVRLWRELGAKRFIGIQILMLGGLSQYLLAPLLWSFWLMPFGIWHPIEAQMSPAMIRALFVTFTVTEIIHIVVGIWALRGHGHRFLIPWVPMLHFYFPLGALAGWKAIYEVVAKPFYWDKTAHGLYDAPQASPGKARRLSCAAVVRLPRQA</sequence>
<feature type="transmembrane region" description="Helical" evidence="4">
    <location>
        <begin position="515"/>
        <end position="539"/>
    </location>
</feature>
<dbReference type="InterPro" id="IPR007831">
    <property type="entry name" value="T2SS_GspE_N"/>
</dbReference>
<evidence type="ECO:0000256" key="2">
    <source>
        <dbReference type="ARBA" id="ARBA00022676"/>
    </source>
</evidence>
<feature type="transmembrane region" description="Helical" evidence="4">
    <location>
        <begin position="159"/>
        <end position="177"/>
    </location>
</feature>
<dbReference type="Pfam" id="PF05157">
    <property type="entry name" value="MshEN"/>
    <property type="match status" value="1"/>
</dbReference>
<keyword evidence="4" id="KW-1133">Transmembrane helix</keyword>
<dbReference type="EMBL" id="JAOWKW010000009">
    <property type="protein sequence ID" value="MCV2879555.1"/>
    <property type="molecule type" value="Genomic_DNA"/>
</dbReference>
<name>A0ABT3A1U2_9RHOB</name>
<keyword evidence="4" id="KW-0812">Transmembrane</keyword>
<keyword evidence="2 6" id="KW-0328">Glycosyltransferase</keyword>
<evidence type="ECO:0000259" key="5">
    <source>
        <dbReference type="Pfam" id="PF05157"/>
    </source>
</evidence>
<dbReference type="RefSeq" id="WP_263848141.1">
    <property type="nucleotide sequence ID" value="NZ_JAOWKW010000009.1"/>
</dbReference>
<feature type="transmembrane region" description="Helical" evidence="4">
    <location>
        <begin position="546"/>
        <end position="569"/>
    </location>
</feature>
<proteinExistence type="inferred from homology"/>
<organism evidence="6 7">
    <name type="scientific">Sedimentimonas flavescens</name>
    <dbReference type="NCBI Taxonomy" id="2851012"/>
    <lineage>
        <taxon>Bacteria</taxon>
        <taxon>Pseudomonadati</taxon>
        <taxon>Pseudomonadota</taxon>
        <taxon>Alphaproteobacteria</taxon>
        <taxon>Rhodobacterales</taxon>
        <taxon>Rhodobacter group</taxon>
        <taxon>Sedimentimonas</taxon>
    </lineage>
</organism>
<feature type="transmembrane region" description="Helical" evidence="4">
    <location>
        <begin position="183"/>
        <end position="203"/>
    </location>
</feature>
<dbReference type="SUPFAM" id="SSF53448">
    <property type="entry name" value="Nucleotide-diphospho-sugar transferases"/>
    <property type="match status" value="1"/>
</dbReference>
<dbReference type="PANTHER" id="PTHR43630:SF1">
    <property type="entry name" value="POLY-BETA-1,6-N-ACETYL-D-GLUCOSAMINE SYNTHASE"/>
    <property type="match status" value="1"/>
</dbReference>
<keyword evidence="7" id="KW-1185">Reference proteome</keyword>
<comment type="similarity">
    <text evidence="1">Belongs to the glycosyltransferase 2 family.</text>
</comment>